<feature type="domain" description="DM2" evidence="1">
    <location>
        <begin position="78"/>
        <end position="161"/>
    </location>
</feature>
<dbReference type="CDD" id="cd10567">
    <property type="entry name" value="SWIB-MDM2_like"/>
    <property type="match status" value="1"/>
</dbReference>
<evidence type="ECO:0000259" key="1">
    <source>
        <dbReference type="PROSITE" id="PS51925"/>
    </source>
</evidence>
<dbReference type="PANTHER" id="PTHR13844">
    <property type="entry name" value="SWI/SNF-RELATED MATRIX-ASSOCIATED ACTIN-DEPENDENT REGULATOR OF CHROMATIN SUBFAMILY D"/>
    <property type="match status" value="1"/>
</dbReference>
<dbReference type="AlphaFoldDB" id="A0A7R8HCW6"/>
<dbReference type="SMART" id="SM00151">
    <property type="entry name" value="SWIB"/>
    <property type="match status" value="1"/>
</dbReference>
<dbReference type="InterPro" id="IPR019835">
    <property type="entry name" value="SWIB_domain"/>
</dbReference>
<keyword evidence="3" id="KW-1185">Reference proteome</keyword>
<reference evidence="2" key="1">
    <citation type="submission" date="2021-02" db="EMBL/GenBank/DDBJ databases">
        <authorList>
            <person name="Bekaert M."/>
        </authorList>
    </citation>
    <scope>NUCLEOTIDE SEQUENCE</scope>
    <source>
        <strain evidence="2">IoA-00</strain>
    </source>
</reference>
<sequence length="216" mass="25050">MSLIWSSMRFRMYRSVPIKESLIAMILFPLIFAKITPRRIIFESTPLQCIFETWKFLHLTFFDSTYKFKSVNMPKGAGLTKSMKLSNELGDIVGKKEASRAECIKQLWAYIKKHDLQDPENKQYFTPDKKNGQGFRQQLDQSLIVLTTGKVVCYLDIILGTNTSPYSSEEYGHTHFLIPPQTHTVIRLARKVRFGELRREVKYKEEITGVCTNKGI</sequence>
<dbReference type="InterPro" id="IPR003121">
    <property type="entry name" value="SWIB_MDM2_domain"/>
</dbReference>
<dbReference type="SUPFAM" id="SSF47592">
    <property type="entry name" value="SWIB/MDM2 domain"/>
    <property type="match status" value="1"/>
</dbReference>
<dbReference type="Pfam" id="PF02201">
    <property type="entry name" value="SWIB"/>
    <property type="match status" value="1"/>
</dbReference>
<dbReference type="EMBL" id="HG994587">
    <property type="protein sequence ID" value="CAF3014879.1"/>
    <property type="molecule type" value="Genomic_DNA"/>
</dbReference>
<dbReference type="Gene3D" id="1.10.245.10">
    <property type="entry name" value="SWIB/MDM2 domain"/>
    <property type="match status" value="1"/>
</dbReference>
<dbReference type="Proteomes" id="UP000675881">
    <property type="component" value="Chromosome 8"/>
</dbReference>
<dbReference type="InterPro" id="IPR036885">
    <property type="entry name" value="SWIB_MDM2_dom_sf"/>
</dbReference>
<evidence type="ECO:0000313" key="2">
    <source>
        <dbReference type="EMBL" id="CAF3014879.1"/>
    </source>
</evidence>
<evidence type="ECO:0000313" key="3">
    <source>
        <dbReference type="Proteomes" id="UP000675881"/>
    </source>
</evidence>
<dbReference type="PROSITE" id="PS51925">
    <property type="entry name" value="SWIB_MDM2"/>
    <property type="match status" value="1"/>
</dbReference>
<dbReference type="OrthoDB" id="10251073at2759"/>
<protein>
    <submittedName>
        <fullName evidence="2">(salmon louse) hypothetical protein</fullName>
    </submittedName>
</protein>
<accession>A0A7R8HCW6</accession>
<gene>
    <name evidence="2" type="ORF">LSAA_14501</name>
</gene>
<name>A0A7R8HCW6_LEPSM</name>
<proteinExistence type="predicted"/>
<organism evidence="2 3">
    <name type="scientific">Lepeophtheirus salmonis</name>
    <name type="common">Salmon louse</name>
    <name type="synonym">Caligus salmonis</name>
    <dbReference type="NCBI Taxonomy" id="72036"/>
    <lineage>
        <taxon>Eukaryota</taxon>
        <taxon>Metazoa</taxon>
        <taxon>Ecdysozoa</taxon>
        <taxon>Arthropoda</taxon>
        <taxon>Crustacea</taxon>
        <taxon>Multicrustacea</taxon>
        <taxon>Hexanauplia</taxon>
        <taxon>Copepoda</taxon>
        <taxon>Siphonostomatoida</taxon>
        <taxon>Caligidae</taxon>
        <taxon>Lepeophtheirus</taxon>
    </lineage>
</organism>